<dbReference type="Gene3D" id="3.90.470.10">
    <property type="entry name" value="Ribosomal protein L22/L17"/>
    <property type="match status" value="1"/>
</dbReference>
<dbReference type="NCBIfam" id="NF003260">
    <property type="entry name" value="PRK04223.1"/>
    <property type="match status" value="1"/>
</dbReference>
<evidence type="ECO:0000256" key="6">
    <source>
        <dbReference type="RuleBase" id="RU004007"/>
    </source>
</evidence>
<dbReference type="OrthoDB" id="314984at2157"/>
<proteinExistence type="inferred from homology"/>
<dbReference type="GO" id="GO:0022625">
    <property type="term" value="C:cytosolic large ribosomal subunit"/>
    <property type="evidence" value="ECO:0007669"/>
    <property type="project" value="UniProtKB-UniRule"/>
</dbReference>
<keyword evidence="4 6" id="KW-0699">rRNA-binding</keyword>
<dbReference type="InterPro" id="IPR018260">
    <property type="entry name" value="Ribosomal_uL22_CS"/>
</dbReference>
<evidence type="ECO:0000256" key="3">
    <source>
        <dbReference type="ARBA" id="ARBA00023274"/>
    </source>
</evidence>
<reference evidence="7 8" key="1">
    <citation type="submission" date="2018-05" db="EMBL/GenBank/DDBJ databases">
        <title>Complete Genome Sequences of Extremely Thermoacidophilic, Metal-Mobilizing Type-Strain Members of the Archaeal Family Sulfolobaceae: Acidianus brierleyi DSM-1651T, Acidianus sulfidivorans DSM-18786T, Metallosphaera hakonensis DSM-7519T, and Metallosphaera prunae DSM-10039T.</title>
        <authorList>
            <person name="Counts J.A."/>
            <person name="Kelly R.M."/>
        </authorList>
    </citation>
    <scope>NUCLEOTIDE SEQUENCE [LARGE SCALE GENOMIC DNA]</scope>
    <source>
        <strain evidence="7 8">JP7</strain>
    </source>
</reference>
<dbReference type="GO" id="GO:0019843">
    <property type="term" value="F:rRNA binding"/>
    <property type="evidence" value="ECO:0007669"/>
    <property type="project" value="UniProtKB-UniRule"/>
</dbReference>
<dbReference type="CDD" id="cd00336">
    <property type="entry name" value="Ribosomal_L22"/>
    <property type="match status" value="1"/>
</dbReference>
<evidence type="ECO:0000256" key="1">
    <source>
        <dbReference type="ARBA" id="ARBA00009451"/>
    </source>
</evidence>
<dbReference type="PROSITE" id="PS00464">
    <property type="entry name" value="RIBOSOMAL_L22"/>
    <property type="match status" value="1"/>
</dbReference>
<dbReference type="AlphaFoldDB" id="A0A2U9IMM7"/>
<dbReference type="RefSeq" id="WP_110380178.1">
    <property type="nucleotide sequence ID" value="NZ_CP029288.2"/>
</dbReference>
<protein>
    <recommendedName>
        <fullName evidence="4">Large ribosomal subunit protein uL22</fullName>
    </recommendedName>
</protein>
<dbReference type="GO" id="GO:0003735">
    <property type="term" value="F:structural constituent of ribosome"/>
    <property type="evidence" value="ECO:0007669"/>
    <property type="project" value="UniProtKB-UniRule"/>
</dbReference>
<dbReference type="Pfam" id="PF00237">
    <property type="entry name" value="Ribosomal_L22"/>
    <property type="match status" value="1"/>
</dbReference>
<dbReference type="InterPro" id="IPR005721">
    <property type="entry name" value="Ribosomal_uL22_euk/arc"/>
</dbReference>
<accession>A0A2U9IMM7</accession>
<dbReference type="Proteomes" id="UP000248410">
    <property type="component" value="Chromosome"/>
</dbReference>
<dbReference type="SUPFAM" id="SSF54843">
    <property type="entry name" value="Ribosomal protein L22"/>
    <property type="match status" value="1"/>
</dbReference>
<dbReference type="InterPro" id="IPR036394">
    <property type="entry name" value="Ribosomal_uL22_sf"/>
</dbReference>
<dbReference type="GeneID" id="36837662"/>
<keyword evidence="2 4" id="KW-0689">Ribosomal protein</keyword>
<gene>
    <name evidence="4" type="primary">rpl22</name>
    <name evidence="7" type="ORF">DFR86_06795</name>
</gene>
<evidence type="ECO:0000256" key="5">
    <source>
        <dbReference type="RuleBase" id="RU004005"/>
    </source>
</evidence>
<comment type="subunit">
    <text evidence="4 6">Part of the 50S ribosomal subunit.</text>
</comment>
<keyword evidence="4 6" id="KW-0694">RNA-binding</keyword>
<dbReference type="InterPro" id="IPR057265">
    <property type="entry name" value="Ribosomal_uL22_arc-type"/>
</dbReference>
<name>A0A2U9IMM7_9CREN</name>
<evidence type="ECO:0000313" key="8">
    <source>
        <dbReference type="Proteomes" id="UP000248410"/>
    </source>
</evidence>
<comment type="similarity">
    <text evidence="1 4 5">Belongs to the universal ribosomal protein uL22 family.</text>
</comment>
<evidence type="ECO:0000313" key="7">
    <source>
        <dbReference type="EMBL" id="AWR97288.1"/>
    </source>
</evidence>
<keyword evidence="3 4" id="KW-0687">Ribonucleoprotein</keyword>
<organism evidence="7 8">
    <name type="scientific">Acidianus sulfidivorans JP7</name>
    <dbReference type="NCBI Taxonomy" id="619593"/>
    <lineage>
        <taxon>Archaea</taxon>
        <taxon>Thermoproteota</taxon>
        <taxon>Thermoprotei</taxon>
        <taxon>Sulfolobales</taxon>
        <taxon>Sulfolobaceae</taxon>
        <taxon>Acidianus</taxon>
    </lineage>
</organism>
<dbReference type="PANTHER" id="PTHR11593:SF10">
    <property type="entry name" value="60S RIBOSOMAL PROTEIN L17"/>
    <property type="match status" value="1"/>
</dbReference>
<dbReference type="PANTHER" id="PTHR11593">
    <property type="entry name" value="60S RIBOSOMAL PROTEIN L17"/>
    <property type="match status" value="1"/>
</dbReference>
<keyword evidence="8" id="KW-1185">Reference proteome</keyword>
<dbReference type="HAMAP" id="MF_01331_A">
    <property type="entry name" value="Ribosomal_uL22_A"/>
    <property type="match status" value="1"/>
</dbReference>
<evidence type="ECO:0000256" key="4">
    <source>
        <dbReference type="HAMAP-Rule" id="MF_01331"/>
    </source>
</evidence>
<dbReference type="EMBL" id="CP029288">
    <property type="protein sequence ID" value="AWR97288.1"/>
    <property type="molecule type" value="Genomic_DNA"/>
</dbReference>
<dbReference type="NCBIfam" id="TIGR01038">
    <property type="entry name" value="uL22_arch_euk"/>
    <property type="match status" value="1"/>
</dbReference>
<comment type="function">
    <text evidence="4 6">This protein binds specifically to 23S rRNA. It makes multiple contacts with different domains of the 23S rRNA in the assembled 50S subunit and ribosome.</text>
</comment>
<dbReference type="KEGG" id="asul:DFR86_06795"/>
<dbReference type="InterPro" id="IPR001063">
    <property type="entry name" value="Ribosomal_uL22"/>
</dbReference>
<sequence length="156" mass="17677">MASWNYPQLEIDNSKLGKAVVREAPVSIKDLYNVCKAIRGMKVKDAKAFLERVQNKEEALPFWRYSHGSSHRDNISKKWKIKNGRYPVKAIKYVLKALNNAESNAIAKGLDADSIKILHIAAHKGITLKRYMPRAFGRATAKNRRTSNIEVIVGEK</sequence>
<comment type="function">
    <text evidence="4">The globular domain of the protein is located near the polypeptide exit tunnel on the outside of the subunit, while an extended beta-hairpin is found that lines the wall of the exit tunnel in the center of the 70S ribosome.</text>
</comment>
<dbReference type="GO" id="GO:0002181">
    <property type="term" value="P:cytoplasmic translation"/>
    <property type="evidence" value="ECO:0007669"/>
    <property type="project" value="TreeGrafter"/>
</dbReference>
<evidence type="ECO:0000256" key="2">
    <source>
        <dbReference type="ARBA" id="ARBA00022980"/>
    </source>
</evidence>